<dbReference type="CDD" id="cd07341">
    <property type="entry name" value="M56_BlaR1_MecR1_like"/>
    <property type="match status" value="1"/>
</dbReference>
<evidence type="ECO:0000313" key="4">
    <source>
        <dbReference type="Proteomes" id="UP000502248"/>
    </source>
</evidence>
<feature type="transmembrane region" description="Helical" evidence="1">
    <location>
        <begin position="109"/>
        <end position="129"/>
    </location>
</feature>
<sequence>MSFLEMSVSASCFILAVVCFRFLLLNKVPKMTFIVLWGVALSRLLIPVSVYSQFSIFTAVNNITTLFTDQTSISLTQNTPISHGGTVTTPLTADNLITPNVPMEPSSSIWIFLLAWLIGFTIFALFFIIPHIRCRKNYRTSLPLENEFIQKWQKSNPLWRKVRIRQSDTIINPLTYGIFQPVILMPKHIDYTDEDQLKLILIHEYIHVKRFDTLKKWVLAASLCVHWFNPFVWLMYIMANRDIELSCDEKVIRTSGESMKSSYAMALVRLEEKKSGMFQMASHFSKISIEERIISIMKTKKISRAAILLAIVIVVGTVTVFATSASGKPEAAPGNASGVESNHTEAKLSDFRGDFRNATWGMSTNEFRKTEAENPNGHGENIRKAESSLHYDGNIHNLKAGFGTTFIDDKLVEARYGIFEQHSNATEHINDFNNLKKNLTEKYGTPITDDITWKNDLYKDDPSDWGTAVITGNLVYETVWETDTTHILLKLHGRDNQPFLGIFYSSKDHVEF</sequence>
<dbReference type="PANTHER" id="PTHR34978">
    <property type="entry name" value="POSSIBLE SENSOR-TRANSDUCER PROTEIN BLAR"/>
    <property type="match status" value="1"/>
</dbReference>
<gene>
    <name evidence="3" type="ORF">HH215_06215</name>
</gene>
<keyword evidence="1" id="KW-0812">Transmembrane</keyword>
<name>A0A7Z2VH67_9BACL</name>
<evidence type="ECO:0000259" key="2">
    <source>
        <dbReference type="Pfam" id="PF05569"/>
    </source>
</evidence>
<evidence type="ECO:0000256" key="1">
    <source>
        <dbReference type="SAM" id="Phobius"/>
    </source>
</evidence>
<dbReference type="KEGG" id="cheb:HH215_06215"/>
<dbReference type="InterPro" id="IPR008756">
    <property type="entry name" value="Peptidase_M56"/>
</dbReference>
<organism evidence="3 4">
    <name type="scientific">Cohnella herbarum</name>
    <dbReference type="NCBI Taxonomy" id="2728023"/>
    <lineage>
        <taxon>Bacteria</taxon>
        <taxon>Bacillati</taxon>
        <taxon>Bacillota</taxon>
        <taxon>Bacilli</taxon>
        <taxon>Bacillales</taxon>
        <taxon>Paenibacillaceae</taxon>
        <taxon>Cohnella</taxon>
    </lineage>
</organism>
<accession>A0A7Z2VH67</accession>
<evidence type="ECO:0000313" key="3">
    <source>
        <dbReference type="EMBL" id="QJD82814.1"/>
    </source>
</evidence>
<dbReference type="PANTHER" id="PTHR34978:SF3">
    <property type="entry name" value="SLR0241 PROTEIN"/>
    <property type="match status" value="1"/>
</dbReference>
<keyword evidence="1" id="KW-1133">Transmembrane helix</keyword>
<dbReference type="InterPro" id="IPR052173">
    <property type="entry name" value="Beta-lactam_resp_regulator"/>
</dbReference>
<dbReference type="Pfam" id="PF05569">
    <property type="entry name" value="Peptidase_M56"/>
    <property type="match status" value="1"/>
</dbReference>
<keyword evidence="4" id="KW-1185">Reference proteome</keyword>
<dbReference type="Proteomes" id="UP000502248">
    <property type="component" value="Chromosome"/>
</dbReference>
<proteinExistence type="predicted"/>
<dbReference type="AlphaFoldDB" id="A0A7Z2VH67"/>
<dbReference type="EMBL" id="CP051680">
    <property type="protein sequence ID" value="QJD82814.1"/>
    <property type="molecule type" value="Genomic_DNA"/>
</dbReference>
<feature type="transmembrane region" description="Helical" evidence="1">
    <location>
        <begin position="6"/>
        <end position="24"/>
    </location>
</feature>
<feature type="transmembrane region" description="Helical" evidence="1">
    <location>
        <begin position="31"/>
        <end position="51"/>
    </location>
</feature>
<feature type="transmembrane region" description="Helical" evidence="1">
    <location>
        <begin position="302"/>
        <end position="322"/>
    </location>
</feature>
<keyword evidence="1" id="KW-0472">Membrane</keyword>
<reference evidence="3 4" key="1">
    <citation type="submission" date="2020-04" db="EMBL/GenBank/DDBJ databases">
        <title>Genome sequencing of novel species.</title>
        <authorList>
            <person name="Heo J."/>
            <person name="Kim S.-J."/>
            <person name="Kim J.-S."/>
            <person name="Hong S.-B."/>
            <person name="Kwon S.-W."/>
        </authorList>
    </citation>
    <scope>NUCLEOTIDE SEQUENCE [LARGE SCALE GENOMIC DNA]</scope>
    <source>
        <strain evidence="3 4">MFER-1</strain>
    </source>
</reference>
<protein>
    <submittedName>
        <fullName evidence="3">M56 family metallopeptidase</fullName>
    </submittedName>
</protein>
<dbReference type="RefSeq" id="WP_169279110.1">
    <property type="nucleotide sequence ID" value="NZ_CP051680.1"/>
</dbReference>
<feature type="domain" description="Peptidase M56" evidence="2">
    <location>
        <begin position="3"/>
        <end position="296"/>
    </location>
</feature>